<dbReference type="NCBIfam" id="TIGR03830">
    <property type="entry name" value="CxxCG_CxxCG_HTH"/>
    <property type="match status" value="1"/>
</dbReference>
<evidence type="ECO:0000259" key="1">
    <source>
        <dbReference type="Pfam" id="PF13274"/>
    </source>
</evidence>
<dbReference type="InterPro" id="IPR010982">
    <property type="entry name" value="Lambda_DNA-bd_dom_sf"/>
</dbReference>
<dbReference type="KEGG" id="dhd:Dhaf_0353"/>
<dbReference type="Proteomes" id="UP000007726">
    <property type="component" value="Chromosome"/>
</dbReference>
<dbReference type="InterPro" id="IPR022452">
    <property type="entry name" value="MqsA"/>
</dbReference>
<reference evidence="2 3" key="1">
    <citation type="journal article" date="2012" name="BMC Microbiol.">
        <title>Genome sequence of Desulfitobacterium hafniense DCB-2, a Gram-positive anaerobe capable of dehalogenation and metal reduction.</title>
        <authorList>
            <person name="Kim S.H."/>
            <person name="Harzman C."/>
            <person name="Davis J.K."/>
            <person name="Hutcheson R."/>
            <person name="Broderick J.B."/>
            <person name="Marsh T.L."/>
            <person name="Tiedje J.M."/>
        </authorList>
    </citation>
    <scope>NUCLEOTIDE SEQUENCE [LARGE SCALE GENOMIC DNA]</scope>
    <source>
        <strain evidence="3">DSM 10664 / DCB-2</strain>
    </source>
</reference>
<name>B8G1P7_DESHD</name>
<proteinExistence type="predicted"/>
<dbReference type="Gene3D" id="1.10.260.40">
    <property type="entry name" value="lambda repressor-like DNA-binding domains"/>
    <property type="match status" value="1"/>
</dbReference>
<evidence type="ECO:0000313" key="3">
    <source>
        <dbReference type="Proteomes" id="UP000007726"/>
    </source>
</evidence>
<feature type="domain" description="Antitoxin SocA-like Panacea" evidence="1">
    <location>
        <begin position="205"/>
        <end position="310"/>
    </location>
</feature>
<dbReference type="InterPro" id="IPR025272">
    <property type="entry name" value="SocA_Panacea"/>
</dbReference>
<dbReference type="AlphaFoldDB" id="B8G1P7"/>
<dbReference type="RefSeq" id="WP_015942714.1">
    <property type="nucleotide sequence ID" value="NC_011830.1"/>
</dbReference>
<organism evidence="2 3">
    <name type="scientific">Desulfitobacterium hafniense (strain DSM 10664 / DCB-2)</name>
    <dbReference type="NCBI Taxonomy" id="272564"/>
    <lineage>
        <taxon>Bacteria</taxon>
        <taxon>Bacillati</taxon>
        <taxon>Bacillota</taxon>
        <taxon>Clostridia</taxon>
        <taxon>Eubacteriales</taxon>
        <taxon>Desulfitobacteriaceae</taxon>
        <taxon>Desulfitobacterium</taxon>
    </lineage>
</organism>
<sequence>MKKYCDICQCEQETQVDNKRETFSVRGEEIETVSDIRICSICRNELFDEELDTKNLERVYQAYRNKHNLLSPFEIKQIRESIGSGRTVASLLGWSQATFVRYEGGAIPSASHHEQLLRLKNDPTYLNYLYDSNKNKLTDREKRKILAQIDKTDPAAEQDPVDFLNKRFAPFYNKGITNIEFDFEKLAALVQIFAVTNRELVKTKLQKLLYYADNLHFKRYGYPITGLVYIHHHFGPVPVNHDLIHWVLESVGVIETKPYDGLYEGEILMPTERGNQDLFSNEELEVIFAIAEYFKDFSATKISDFSHKEKGYIETAQREIIPYRYANDLKLS</sequence>
<dbReference type="EMBL" id="CP001336">
    <property type="protein sequence ID" value="ACL18420.1"/>
    <property type="molecule type" value="Genomic_DNA"/>
</dbReference>
<dbReference type="HOGENOM" id="CLU_069064_0_0_9"/>
<accession>B8G1P7</accession>
<protein>
    <submittedName>
        <fullName evidence="2">Helix-turn-helix domain-containing protein</fullName>
    </submittedName>
</protein>
<evidence type="ECO:0000313" key="2">
    <source>
        <dbReference type="EMBL" id="ACL18420.1"/>
    </source>
</evidence>
<dbReference type="GO" id="GO:0003677">
    <property type="term" value="F:DNA binding"/>
    <property type="evidence" value="ECO:0007669"/>
    <property type="project" value="InterPro"/>
</dbReference>
<dbReference type="Pfam" id="PF13274">
    <property type="entry name" value="SocA_Panacea"/>
    <property type="match status" value="1"/>
</dbReference>
<gene>
    <name evidence="2" type="ordered locus">Dhaf_0353</name>
</gene>